<accession>A0A9W9JGK6</accession>
<organism evidence="1 2">
    <name type="scientific">Penicillium cf. viridicatum</name>
    <dbReference type="NCBI Taxonomy" id="2972119"/>
    <lineage>
        <taxon>Eukaryota</taxon>
        <taxon>Fungi</taxon>
        <taxon>Dikarya</taxon>
        <taxon>Ascomycota</taxon>
        <taxon>Pezizomycotina</taxon>
        <taxon>Eurotiomycetes</taxon>
        <taxon>Eurotiomycetidae</taxon>
        <taxon>Eurotiales</taxon>
        <taxon>Aspergillaceae</taxon>
        <taxon>Penicillium</taxon>
    </lineage>
</organism>
<evidence type="ECO:0000313" key="1">
    <source>
        <dbReference type="EMBL" id="KAJ5196544.1"/>
    </source>
</evidence>
<name>A0A9W9JGK6_9EURO</name>
<reference evidence="1" key="1">
    <citation type="submission" date="2022-11" db="EMBL/GenBank/DDBJ databases">
        <authorList>
            <person name="Petersen C."/>
        </authorList>
    </citation>
    <scope>NUCLEOTIDE SEQUENCE</scope>
    <source>
        <strain evidence="1">IBT 20477</strain>
    </source>
</reference>
<dbReference type="OrthoDB" id="4326229at2759"/>
<gene>
    <name evidence="1" type="ORF">N7449_007023</name>
</gene>
<evidence type="ECO:0000313" key="2">
    <source>
        <dbReference type="Proteomes" id="UP001150942"/>
    </source>
</evidence>
<dbReference type="Proteomes" id="UP001150942">
    <property type="component" value="Unassembled WGS sequence"/>
</dbReference>
<sequence>MSQHEMNPDLLPITISAKAFTPTPSASRSDLLYSTIEATIQDVQTRSVLYRPELLVITDITTQECEQLWDRLEENFESSGIRKSLDTRTRTLSIKL</sequence>
<dbReference type="AlphaFoldDB" id="A0A9W9JGK6"/>
<proteinExistence type="predicted"/>
<dbReference type="EMBL" id="JAPQKQ010000005">
    <property type="protein sequence ID" value="KAJ5196544.1"/>
    <property type="molecule type" value="Genomic_DNA"/>
</dbReference>
<comment type="caution">
    <text evidence="1">The sequence shown here is derived from an EMBL/GenBank/DDBJ whole genome shotgun (WGS) entry which is preliminary data.</text>
</comment>
<keyword evidence="2" id="KW-1185">Reference proteome</keyword>
<protein>
    <submittedName>
        <fullName evidence="1">Uncharacterized protein</fullName>
    </submittedName>
</protein>
<reference evidence="1" key="2">
    <citation type="journal article" date="2023" name="IMA Fungus">
        <title>Comparative genomic study of the Penicillium genus elucidates a diverse pangenome and 15 lateral gene transfer events.</title>
        <authorList>
            <person name="Petersen C."/>
            <person name="Sorensen T."/>
            <person name="Nielsen M.R."/>
            <person name="Sondergaard T.E."/>
            <person name="Sorensen J.L."/>
            <person name="Fitzpatrick D.A."/>
            <person name="Frisvad J.C."/>
            <person name="Nielsen K.L."/>
        </authorList>
    </citation>
    <scope>NUCLEOTIDE SEQUENCE</scope>
    <source>
        <strain evidence="1">IBT 20477</strain>
    </source>
</reference>